<dbReference type="PANTHER" id="PTHR42894">
    <property type="entry name" value="N-(5'-PHOSPHORIBOSYL)ANTHRANILATE ISOMERASE"/>
    <property type="match status" value="1"/>
</dbReference>
<organism evidence="8">
    <name type="scientific">bioreactor metagenome</name>
    <dbReference type="NCBI Taxonomy" id="1076179"/>
    <lineage>
        <taxon>unclassified sequences</taxon>
        <taxon>metagenomes</taxon>
        <taxon>ecological metagenomes</taxon>
    </lineage>
</organism>
<evidence type="ECO:0000256" key="5">
    <source>
        <dbReference type="ARBA" id="ARBA00023141"/>
    </source>
</evidence>
<dbReference type="Gene3D" id="3.20.20.70">
    <property type="entry name" value="Aldolase class I"/>
    <property type="match status" value="1"/>
</dbReference>
<keyword evidence="3" id="KW-0028">Amino-acid biosynthesis</keyword>
<dbReference type="InterPro" id="IPR001240">
    <property type="entry name" value="PRAI_dom"/>
</dbReference>
<comment type="pathway">
    <text evidence="1">Amino-acid biosynthesis; L-tryptophan biosynthesis; L-tryptophan from chorismate: step 3/5.</text>
</comment>
<dbReference type="CDD" id="cd00405">
    <property type="entry name" value="PRAI"/>
    <property type="match status" value="1"/>
</dbReference>
<dbReference type="PANTHER" id="PTHR42894:SF1">
    <property type="entry name" value="N-(5'-PHOSPHORIBOSYL)ANTHRANILATE ISOMERASE"/>
    <property type="match status" value="1"/>
</dbReference>
<proteinExistence type="inferred from homology"/>
<sequence>MKHIEYVNEAKPDYIGFVFAKSKRQVTSQQAMKYRKYLNKEIKVVGVFVNEEIEHIVNLLENKVIDTVQLHGGESEEYINKLRSKIFCPIIKAVQVKSTEDVIKSQYTVADYLLLDQGKGGTGKSFDWSLVPKLEKKFFLAGGINETNLNKAMLEVNPYAVDISSGVESNGEKDKEKILKIVREIRNV</sequence>
<evidence type="ECO:0000256" key="1">
    <source>
        <dbReference type="ARBA" id="ARBA00004664"/>
    </source>
</evidence>
<dbReference type="UniPathway" id="UPA00035">
    <property type="reaction ID" value="UER00042"/>
</dbReference>
<dbReference type="GO" id="GO:0004640">
    <property type="term" value="F:phosphoribosylanthranilate isomerase activity"/>
    <property type="evidence" value="ECO:0007669"/>
    <property type="project" value="UniProtKB-EC"/>
</dbReference>
<keyword evidence="6 8" id="KW-0413">Isomerase</keyword>
<evidence type="ECO:0000256" key="4">
    <source>
        <dbReference type="ARBA" id="ARBA00022822"/>
    </source>
</evidence>
<accession>A0A645HVN7</accession>
<keyword evidence="5" id="KW-0057">Aromatic amino acid biosynthesis</keyword>
<reference evidence="8" key="1">
    <citation type="submission" date="2019-08" db="EMBL/GenBank/DDBJ databases">
        <authorList>
            <person name="Kucharzyk K."/>
            <person name="Murdoch R.W."/>
            <person name="Higgins S."/>
            <person name="Loffler F."/>
        </authorList>
    </citation>
    <scope>NUCLEOTIDE SEQUENCE</scope>
</reference>
<keyword evidence="4" id="KW-0822">Tryptophan biosynthesis</keyword>
<dbReference type="InterPro" id="IPR011060">
    <property type="entry name" value="RibuloseP-bd_barrel"/>
</dbReference>
<name>A0A645HVN7_9ZZZZ</name>
<dbReference type="InterPro" id="IPR013785">
    <property type="entry name" value="Aldolase_TIM"/>
</dbReference>
<dbReference type="SUPFAM" id="SSF51366">
    <property type="entry name" value="Ribulose-phoshate binding barrel"/>
    <property type="match status" value="1"/>
</dbReference>
<dbReference type="HAMAP" id="MF_00135">
    <property type="entry name" value="PRAI"/>
    <property type="match status" value="1"/>
</dbReference>
<feature type="domain" description="N-(5'phosphoribosyl) anthranilate isomerase (PRAI)" evidence="7">
    <location>
        <begin position="7"/>
        <end position="183"/>
    </location>
</feature>
<protein>
    <recommendedName>
        <fullName evidence="2">phosphoribosylanthranilate isomerase</fullName>
        <ecNumber evidence="2">5.3.1.24</ecNumber>
    </recommendedName>
</protein>
<gene>
    <name evidence="8" type="primary">trpF_29</name>
    <name evidence="8" type="ORF">SDC9_189815</name>
</gene>
<evidence type="ECO:0000256" key="3">
    <source>
        <dbReference type="ARBA" id="ARBA00022605"/>
    </source>
</evidence>
<evidence type="ECO:0000256" key="6">
    <source>
        <dbReference type="ARBA" id="ARBA00023235"/>
    </source>
</evidence>
<evidence type="ECO:0000313" key="8">
    <source>
        <dbReference type="EMBL" id="MPN42259.1"/>
    </source>
</evidence>
<dbReference type="Pfam" id="PF00697">
    <property type="entry name" value="PRAI"/>
    <property type="match status" value="1"/>
</dbReference>
<evidence type="ECO:0000259" key="7">
    <source>
        <dbReference type="Pfam" id="PF00697"/>
    </source>
</evidence>
<comment type="caution">
    <text evidence="8">The sequence shown here is derived from an EMBL/GenBank/DDBJ whole genome shotgun (WGS) entry which is preliminary data.</text>
</comment>
<dbReference type="EMBL" id="VSSQ01099862">
    <property type="protein sequence ID" value="MPN42259.1"/>
    <property type="molecule type" value="Genomic_DNA"/>
</dbReference>
<evidence type="ECO:0000256" key="2">
    <source>
        <dbReference type="ARBA" id="ARBA00012572"/>
    </source>
</evidence>
<dbReference type="GO" id="GO:0000162">
    <property type="term" value="P:L-tryptophan biosynthetic process"/>
    <property type="evidence" value="ECO:0007669"/>
    <property type="project" value="UniProtKB-UniPathway"/>
</dbReference>
<dbReference type="InterPro" id="IPR044643">
    <property type="entry name" value="TrpF_fam"/>
</dbReference>
<dbReference type="EC" id="5.3.1.24" evidence="2"/>
<dbReference type="AlphaFoldDB" id="A0A645HVN7"/>